<proteinExistence type="predicted"/>
<dbReference type="PANTHER" id="PTHR32204:SF0">
    <property type="entry name" value="ATPASE RAVA"/>
    <property type="match status" value="1"/>
</dbReference>
<evidence type="ECO:0000313" key="3">
    <source>
        <dbReference type="Proteomes" id="UP000199302"/>
    </source>
</evidence>
<evidence type="ECO:0000313" key="2">
    <source>
        <dbReference type="EMBL" id="SFQ97418.1"/>
    </source>
</evidence>
<dbReference type="Pfam" id="PF20030">
    <property type="entry name" value="bpMoxR"/>
    <property type="match status" value="1"/>
</dbReference>
<dbReference type="OrthoDB" id="9808397at2"/>
<dbReference type="Proteomes" id="UP000199302">
    <property type="component" value="Unassembled WGS sequence"/>
</dbReference>
<dbReference type="STRING" id="871652.SAMN04515673_101474"/>
<dbReference type="SMART" id="SM00382">
    <property type="entry name" value="AAA"/>
    <property type="match status" value="1"/>
</dbReference>
<dbReference type="PANTHER" id="PTHR32204">
    <property type="entry name" value="ATPASE RAVA"/>
    <property type="match status" value="1"/>
</dbReference>
<dbReference type="SUPFAM" id="SSF52540">
    <property type="entry name" value="P-loop containing nucleoside triphosphate hydrolases"/>
    <property type="match status" value="1"/>
</dbReference>
<dbReference type="Gene3D" id="3.40.50.300">
    <property type="entry name" value="P-loop containing nucleotide triphosphate hydrolases"/>
    <property type="match status" value="1"/>
</dbReference>
<sequence length="344" mass="38108">MFEKEILAKIFKAHKNTLTSLVSLQDSLNARFYGLEQTIECMMLSAITGEAMLMLGPPGTAKSRLTRTFCQLVGLLPNSDRTDASAQGDDRYFEYLLTQFTEPSELFGYFDLGKLMGDAKALVRDDEGMMQKAEVVFLDEVFNASSAILNALLTFMNERKFHDRGMVHPVPLQILFAASNHPPREEGLGAVYDRFVLRSRIENVASDQESISGLLETAWTETHGRGGEEEASFAGLLPSLTAYRETVDEMTLDGRLSIQQTDPIFARLADLVTEVRRKGLSEMSNRRLVKLSAVVLGNALLRHARNPGKALAIEPVDLTVLLKFGLDTEDESTVSKLTSHLLGT</sequence>
<dbReference type="AlphaFoldDB" id="A0A1I6CW50"/>
<dbReference type="EMBL" id="FOYI01000001">
    <property type="protein sequence ID" value="SFQ97418.1"/>
    <property type="molecule type" value="Genomic_DNA"/>
</dbReference>
<evidence type="ECO:0000259" key="1">
    <source>
        <dbReference type="SMART" id="SM00382"/>
    </source>
</evidence>
<dbReference type="RefSeq" id="WP_092076187.1">
    <property type="nucleotide sequence ID" value="NZ_FOYI01000001.1"/>
</dbReference>
<reference evidence="2 3" key="1">
    <citation type="submission" date="2016-10" db="EMBL/GenBank/DDBJ databases">
        <authorList>
            <person name="de Groot N.N."/>
        </authorList>
    </citation>
    <scope>NUCLEOTIDE SEQUENCE [LARGE SCALE GENOMIC DNA]</scope>
    <source>
        <strain evidence="3">KMM 9023,NRIC 0796,JCM 17311,KCTC 23692</strain>
    </source>
</reference>
<name>A0A1I6CW50_9RHOB</name>
<gene>
    <name evidence="2" type="ORF">SAMN04515673_101474</name>
</gene>
<dbReference type="InterPro" id="IPR045427">
    <property type="entry name" value="MoxR"/>
</dbReference>
<accession>A0A1I6CW50</accession>
<keyword evidence="3" id="KW-1185">Reference proteome</keyword>
<protein>
    <submittedName>
        <fullName evidence="2">MoxR-like ATPase</fullName>
    </submittedName>
</protein>
<feature type="domain" description="AAA+ ATPase" evidence="1">
    <location>
        <begin position="48"/>
        <end position="207"/>
    </location>
</feature>
<organism evidence="2 3">
    <name type="scientific">Poseidonocella sedimentorum</name>
    <dbReference type="NCBI Taxonomy" id="871652"/>
    <lineage>
        <taxon>Bacteria</taxon>
        <taxon>Pseudomonadati</taxon>
        <taxon>Pseudomonadota</taxon>
        <taxon>Alphaproteobacteria</taxon>
        <taxon>Rhodobacterales</taxon>
        <taxon>Roseobacteraceae</taxon>
        <taxon>Poseidonocella</taxon>
    </lineage>
</organism>
<dbReference type="InterPro" id="IPR027417">
    <property type="entry name" value="P-loop_NTPase"/>
</dbReference>
<dbReference type="InterPro" id="IPR050513">
    <property type="entry name" value="RavA_ATPases"/>
</dbReference>
<dbReference type="InterPro" id="IPR003593">
    <property type="entry name" value="AAA+_ATPase"/>
</dbReference>